<dbReference type="EMBL" id="AP025523">
    <property type="protein sequence ID" value="BDE07986.1"/>
    <property type="molecule type" value="Genomic_DNA"/>
</dbReference>
<dbReference type="KEGG" id="vab:WPS_32620"/>
<accession>A0AAN1XZY7</accession>
<dbReference type="AlphaFoldDB" id="A0AAN1XZY7"/>
<evidence type="ECO:0000313" key="1">
    <source>
        <dbReference type="EMBL" id="BDE07986.1"/>
    </source>
</evidence>
<protein>
    <submittedName>
        <fullName evidence="1">Uncharacterized protein</fullName>
    </submittedName>
</protein>
<evidence type="ECO:0000313" key="2">
    <source>
        <dbReference type="Proteomes" id="UP001317532"/>
    </source>
</evidence>
<organism evidence="1 2">
    <name type="scientific">Vulcanimicrobium alpinum</name>
    <dbReference type="NCBI Taxonomy" id="3016050"/>
    <lineage>
        <taxon>Bacteria</taxon>
        <taxon>Bacillati</taxon>
        <taxon>Vulcanimicrobiota</taxon>
        <taxon>Vulcanimicrobiia</taxon>
        <taxon>Vulcanimicrobiales</taxon>
        <taxon>Vulcanimicrobiaceae</taxon>
        <taxon>Vulcanimicrobium</taxon>
    </lineage>
</organism>
<dbReference type="Proteomes" id="UP001317532">
    <property type="component" value="Chromosome"/>
</dbReference>
<keyword evidence="2" id="KW-1185">Reference proteome</keyword>
<name>A0AAN1XZY7_UNVUL</name>
<sequence>MDVQAILAGRGALLIEGGAEQRRHRRSAVSGDLRRDALTNFALAASVDEPKLVRMGMDIDEARRKSKSITRNSFTRFAVGEVPDRNDPAVRDGDIGGVRRITGAVVDSGALEDRPEQRLT</sequence>
<gene>
    <name evidence="1" type="ORF">WPS_32620</name>
</gene>
<reference evidence="1 2" key="1">
    <citation type="journal article" date="2022" name="ISME Commun">
        <title>Vulcanimicrobium alpinus gen. nov. sp. nov., the first cultivated representative of the candidate phylum 'Eremiobacterota', is a metabolically versatile aerobic anoxygenic phototroph.</title>
        <authorList>
            <person name="Yabe S."/>
            <person name="Muto K."/>
            <person name="Abe K."/>
            <person name="Yokota A."/>
            <person name="Staudigel H."/>
            <person name="Tebo B.M."/>
        </authorList>
    </citation>
    <scope>NUCLEOTIDE SEQUENCE [LARGE SCALE GENOMIC DNA]</scope>
    <source>
        <strain evidence="1 2">WC8-2</strain>
    </source>
</reference>
<proteinExistence type="predicted"/>